<feature type="domain" description="LD-carboxypeptidase N-terminal" evidence="7">
    <location>
        <begin position="13"/>
        <end position="128"/>
    </location>
</feature>
<dbReference type="SUPFAM" id="SSF52317">
    <property type="entry name" value="Class I glutamine amidotransferase-like"/>
    <property type="match status" value="1"/>
</dbReference>
<feature type="domain" description="LD-carboxypeptidase C-terminal" evidence="8">
    <location>
        <begin position="172"/>
        <end position="288"/>
    </location>
</feature>
<dbReference type="CDD" id="cd07025">
    <property type="entry name" value="Peptidase_S66"/>
    <property type="match status" value="1"/>
</dbReference>
<keyword evidence="5" id="KW-0720">Serine protease</keyword>
<evidence type="ECO:0000313" key="10">
    <source>
        <dbReference type="Proteomes" id="UP001209229"/>
    </source>
</evidence>
<keyword evidence="10" id="KW-1185">Reference proteome</keyword>
<dbReference type="InterPro" id="IPR027461">
    <property type="entry name" value="Carboxypeptidase_A_C_sf"/>
</dbReference>
<feature type="active site" description="Nucleophile" evidence="6">
    <location>
        <position position="109"/>
    </location>
</feature>
<keyword evidence="4" id="KW-0378">Hydrolase</keyword>
<dbReference type="InterPro" id="IPR040921">
    <property type="entry name" value="Peptidase_S66C"/>
</dbReference>
<dbReference type="PANTHER" id="PTHR30237">
    <property type="entry name" value="MURAMOYLTETRAPEPTIDE CARBOXYPEPTIDASE"/>
    <property type="match status" value="1"/>
</dbReference>
<protein>
    <submittedName>
        <fullName evidence="9">LD-carboxypeptidase</fullName>
    </submittedName>
</protein>
<sequence length="300" mass="33721">MIYPPSLKKGDTIGIVAPAGRMDKNIIEQAAQRIIKMGYKVKFADHLHQHYYNFSSTDENRKNDLQAMLDDQNINAILCTRGGYGVIRIIDQLDFTSFKAHPKWVIGFSDITALHAAIQNQGIASIHGPMCKSFLNYTDTGIDIDILFSFLEGESPEYIINPYPFNRIGKASGELIGGNLSLLHALRGTKFDLDTKGKILFIEDLSEYLYHLDRVMYNLKLGGYLENLSGLVVGQFTDMKDNETPFGETVEEIIYKSVAEYHYPVAFNFPSGHIETNFPLILGDNINLNVEEDQVSLISI</sequence>
<proteinExistence type="inferred from homology"/>
<dbReference type="PANTHER" id="PTHR30237:SF2">
    <property type="entry name" value="MUREIN TETRAPEPTIDE CARBOXYPEPTIDASE"/>
    <property type="match status" value="1"/>
</dbReference>
<dbReference type="SUPFAM" id="SSF141986">
    <property type="entry name" value="LD-carboxypeptidase A C-terminal domain-like"/>
    <property type="match status" value="1"/>
</dbReference>
<keyword evidence="2" id="KW-0121">Carboxypeptidase</keyword>
<evidence type="ECO:0000313" key="9">
    <source>
        <dbReference type="EMBL" id="MCW3788424.1"/>
    </source>
</evidence>
<dbReference type="PIRSF" id="PIRSF028757">
    <property type="entry name" value="LD-carboxypeptidase"/>
    <property type="match status" value="1"/>
</dbReference>
<evidence type="ECO:0000259" key="7">
    <source>
        <dbReference type="Pfam" id="PF02016"/>
    </source>
</evidence>
<dbReference type="InterPro" id="IPR027478">
    <property type="entry name" value="LdcA_N"/>
</dbReference>
<accession>A0AAE3M7U8</accession>
<keyword evidence="3" id="KW-0645">Protease</keyword>
<dbReference type="Proteomes" id="UP001209229">
    <property type="component" value="Unassembled WGS sequence"/>
</dbReference>
<dbReference type="Pfam" id="PF17676">
    <property type="entry name" value="Peptidase_S66C"/>
    <property type="match status" value="1"/>
</dbReference>
<evidence type="ECO:0000256" key="2">
    <source>
        <dbReference type="ARBA" id="ARBA00022645"/>
    </source>
</evidence>
<reference evidence="9" key="1">
    <citation type="submission" date="2022-10" db="EMBL/GenBank/DDBJ databases">
        <authorList>
            <person name="Yu W.X."/>
        </authorList>
    </citation>
    <scope>NUCLEOTIDE SEQUENCE</scope>
    <source>
        <strain evidence="9">AAT</strain>
    </source>
</reference>
<organism evidence="9 10">
    <name type="scientific">Plebeiibacterium sediminum</name>
    <dbReference type="NCBI Taxonomy" id="2992112"/>
    <lineage>
        <taxon>Bacteria</taxon>
        <taxon>Pseudomonadati</taxon>
        <taxon>Bacteroidota</taxon>
        <taxon>Bacteroidia</taxon>
        <taxon>Marinilabiliales</taxon>
        <taxon>Marinilabiliaceae</taxon>
        <taxon>Plebeiibacterium</taxon>
    </lineage>
</organism>
<dbReference type="GO" id="GO:0006508">
    <property type="term" value="P:proteolysis"/>
    <property type="evidence" value="ECO:0007669"/>
    <property type="project" value="UniProtKB-KW"/>
</dbReference>
<name>A0AAE3M7U8_9BACT</name>
<gene>
    <name evidence="9" type="ORF">OM075_18290</name>
</gene>
<feature type="active site" description="Charge relay system" evidence="6">
    <location>
        <position position="203"/>
    </location>
</feature>
<dbReference type="AlphaFoldDB" id="A0AAE3M7U8"/>
<evidence type="ECO:0000256" key="3">
    <source>
        <dbReference type="ARBA" id="ARBA00022670"/>
    </source>
</evidence>
<dbReference type="InterPro" id="IPR040449">
    <property type="entry name" value="Peptidase_S66_N"/>
</dbReference>
<comment type="similarity">
    <text evidence="1">Belongs to the peptidase S66 family.</text>
</comment>
<evidence type="ECO:0000256" key="6">
    <source>
        <dbReference type="PIRSR" id="PIRSR028757-1"/>
    </source>
</evidence>
<evidence type="ECO:0000256" key="5">
    <source>
        <dbReference type="ARBA" id="ARBA00022825"/>
    </source>
</evidence>
<dbReference type="Gene3D" id="3.40.50.10740">
    <property type="entry name" value="Class I glutamine amidotransferase-like"/>
    <property type="match status" value="1"/>
</dbReference>
<evidence type="ECO:0000256" key="1">
    <source>
        <dbReference type="ARBA" id="ARBA00010233"/>
    </source>
</evidence>
<dbReference type="RefSeq" id="WP_301191984.1">
    <property type="nucleotide sequence ID" value="NZ_JAPDPJ010000053.1"/>
</dbReference>
<dbReference type="EMBL" id="JAPDPJ010000053">
    <property type="protein sequence ID" value="MCW3788424.1"/>
    <property type="molecule type" value="Genomic_DNA"/>
</dbReference>
<dbReference type="InterPro" id="IPR003507">
    <property type="entry name" value="S66_fam"/>
</dbReference>
<dbReference type="GO" id="GO:0008236">
    <property type="term" value="F:serine-type peptidase activity"/>
    <property type="evidence" value="ECO:0007669"/>
    <property type="project" value="UniProtKB-KW"/>
</dbReference>
<dbReference type="InterPro" id="IPR029062">
    <property type="entry name" value="Class_I_gatase-like"/>
</dbReference>
<feature type="active site" description="Charge relay system" evidence="6">
    <location>
        <position position="273"/>
    </location>
</feature>
<comment type="caution">
    <text evidence="9">The sequence shown here is derived from an EMBL/GenBank/DDBJ whole genome shotgun (WGS) entry which is preliminary data.</text>
</comment>
<dbReference type="Gene3D" id="3.50.30.60">
    <property type="entry name" value="LD-carboxypeptidase A C-terminal domain-like"/>
    <property type="match status" value="1"/>
</dbReference>
<dbReference type="GO" id="GO:0004180">
    <property type="term" value="F:carboxypeptidase activity"/>
    <property type="evidence" value="ECO:0007669"/>
    <property type="project" value="UniProtKB-KW"/>
</dbReference>
<evidence type="ECO:0000256" key="4">
    <source>
        <dbReference type="ARBA" id="ARBA00022801"/>
    </source>
</evidence>
<evidence type="ECO:0000259" key="8">
    <source>
        <dbReference type="Pfam" id="PF17676"/>
    </source>
</evidence>
<dbReference type="Pfam" id="PF02016">
    <property type="entry name" value="Peptidase_S66"/>
    <property type="match status" value="1"/>
</dbReference>